<dbReference type="EMBL" id="CP036268">
    <property type="protein sequence ID" value="QDT37084.1"/>
    <property type="molecule type" value="Genomic_DNA"/>
</dbReference>
<dbReference type="AlphaFoldDB" id="A0A517QZU3"/>
<proteinExistence type="predicted"/>
<gene>
    <name evidence="2" type="ORF">Pan189_14520</name>
</gene>
<protein>
    <submittedName>
        <fullName evidence="2">Uncharacterized protein</fullName>
    </submittedName>
</protein>
<dbReference type="KEGG" id="svp:Pan189_14520"/>
<organism evidence="2 3">
    <name type="scientific">Stratiformator vulcanicus</name>
    <dbReference type="NCBI Taxonomy" id="2527980"/>
    <lineage>
        <taxon>Bacteria</taxon>
        <taxon>Pseudomonadati</taxon>
        <taxon>Planctomycetota</taxon>
        <taxon>Planctomycetia</taxon>
        <taxon>Planctomycetales</taxon>
        <taxon>Planctomycetaceae</taxon>
        <taxon>Stratiformator</taxon>
    </lineage>
</organism>
<evidence type="ECO:0000313" key="2">
    <source>
        <dbReference type="EMBL" id="QDT37084.1"/>
    </source>
</evidence>
<keyword evidence="1" id="KW-1133">Transmembrane helix</keyword>
<keyword evidence="3" id="KW-1185">Reference proteome</keyword>
<accession>A0A517QZU3</accession>
<dbReference type="Proteomes" id="UP000317318">
    <property type="component" value="Chromosome"/>
</dbReference>
<evidence type="ECO:0000256" key="1">
    <source>
        <dbReference type="SAM" id="Phobius"/>
    </source>
</evidence>
<keyword evidence="1" id="KW-0812">Transmembrane</keyword>
<evidence type="ECO:0000313" key="3">
    <source>
        <dbReference type="Proteomes" id="UP000317318"/>
    </source>
</evidence>
<sequence length="408" mass="44292">MRQFGQLRQTHLNFPIFLKIRIRRIQAVIAIMPILGNRTKLFVSGGSPAMGRHTIKSFSAAFAIAAAMVTASVAVTDIAFAQGWTAPGSCCGTCGEIVTACTCTRMQPVCETTVRRQDCVTWREVPRTLYRDEEYVVTIPKIDYDCVTVDEGCYKMVWVPKPVKKVIPKTVYQKDIRTRKVPFTVSQKVPVVSSQWIPEKRVRCVPQTTTQYYRQPFGTNCPPITAQVPPLTGFGGGYGAHGGYGVHGGFGAAGGFGAVAPQPYGMPGGCPNGQCGMNHGAGAFYGNPGYQPTPAPVQGPVPNPTPDNFDDPAAWSNVPSRAAVSPQMFPHMAAQYAQPMPNHYQQPAQQAAHYGYQAAQYGYQAARQPQMIQQAGYAQPQTAPMQSAYRAAYGQPQPSAIQQVGYSR</sequence>
<feature type="transmembrane region" description="Helical" evidence="1">
    <location>
        <begin position="60"/>
        <end position="84"/>
    </location>
</feature>
<name>A0A517QZU3_9PLAN</name>
<reference evidence="2 3" key="1">
    <citation type="submission" date="2019-02" db="EMBL/GenBank/DDBJ databases">
        <title>Deep-cultivation of Planctomycetes and their phenomic and genomic characterization uncovers novel biology.</title>
        <authorList>
            <person name="Wiegand S."/>
            <person name="Jogler M."/>
            <person name="Boedeker C."/>
            <person name="Pinto D."/>
            <person name="Vollmers J."/>
            <person name="Rivas-Marin E."/>
            <person name="Kohn T."/>
            <person name="Peeters S.H."/>
            <person name="Heuer A."/>
            <person name="Rast P."/>
            <person name="Oberbeckmann S."/>
            <person name="Bunk B."/>
            <person name="Jeske O."/>
            <person name="Meyerdierks A."/>
            <person name="Storesund J.E."/>
            <person name="Kallscheuer N."/>
            <person name="Luecker S."/>
            <person name="Lage O.M."/>
            <person name="Pohl T."/>
            <person name="Merkel B.J."/>
            <person name="Hornburger P."/>
            <person name="Mueller R.-W."/>
            <person name="Bruemmer F."/>
            <person name="Labrenz M."/>
            <person name="Spormann A.M."/>
            <person name="Op den Camp H."/>
            <person name="Overmann J."/>
            <person name="Amann R."/>
            <person name="Jetten M.S.M."/>
            <person name="Mascher T."/>
            <person name="Medema M.H."/>
            <person name="Devos D.P."/>
            <person name="Kaster A.-K."/>
            <person name="Ovreas L."/>
            <person name="Rohde M."/>
            <person name="Galperin M.Y."/>
            <person name="Jogler C."/>
        </authorList>
    </citation>
    <scope>NUCLEOTIDE SEQUENCE [LARGE SCALE GENOMIC DNA]</scope>
    <source>
        <strain evidence="2 3">Pan189</strain>
    </source>
</reference>
<keyword evidence="1" id="KW-0472">Membrane</keyword>